<dbReference type="Proteomes" id="UP000655208">
    <property type="component" value="Unassembled WGS sequence"/>
</dbReference>
<evidence type="ECO:0000313" key="1">
    <source>
        <dbReference type="EMBL" id="GGL97267.1"/>
    </source>
</evidence>
<name>A0A917SST7_9ACTN</name>
<dbReference type="AlphaFoldDB" id="A0A917SST7"/>
<keyword evidence="2" id="KW-1185">Reference proteome</keyword>
<protein>
    <submittedName>
        <fullName evidence="1">Uncharacterized protein</fullName>
    </submittedName>
</protein>
<gene>
    <name evidence="1" type="ORF">GCM10011594_16230</name>
</gene>
<accession>A0A917SST7</accession>
<comment type="caution">
    <text evidence="1">The sequence shown here is derived from an EMBL/GenBank/DDBJ whole genome shotgun (WGS) entry which is preliminary data.</text>
</comment>
<reference evidence="1" key="1">
    <citation type="journal article" date="2014" name="Int. J. Syst. Evol. Microbiol.">
        <title>Complete genome sequence of Corynebacterium casei LMG S-19264T (=DSM 44701T), isolated from a smear-ripened cheese.</title>
        <authorList>
            <consortium name="US DOE Joint Genome Institute (JGI-PGF)"/>
            <person name="Walter F."/>
            <person name="Albersmeier A."/>
            <person name="Kalinowski J."/>
            <person name="Ruckert C."/>
        </authorList>
    </citation>
    <scope>NUCLEOTIDE SEQUENCE</scope>
    <source>
        <strain evidence="1">CGMCC 4.7308</strain>
    </source>
</reference>
<dbReference type="RefSeq" id="WP_188941034.1">
    <property type="nucleotide sequence ID" value="NZ_BMNA01000003.1"/>
</dbReference>
<sequence>MNIDKNTILDLLKGNGQHAEAEQAQQELPDQVDTNQHAGLLQKFGLNPADLIAKLGGGGGLGGLLGKLGG</sequence>
<reference evidence="1" key="2">
    <citation type="submission" date="2020-09" db="EMBL/GenBank/DDBJ databases">
        <authorList>
            <person name="Sun Q."/>
            <person name="Zhou Y."/>
        </authorList>
    </citation>
    <scope>NUCLEOTIDE SEQUENCE</scope>
    <source>
        <strain evidence="1">CGMCC 4.7308</strain>
    </source>
</reference>
<evidence type="ECO:0000313" key="2">
    <source>
        <dbReference type="Proteomes" id="UP000655208"/>
    </source>
</evidence>
<organism evidence="1 2">
    <name type="scientific">Nakamurella endophytica</name>
    <dbReference type="NCBI Taxonomy" id="1748367"/>
    <lineage>
        <taxon>Bacteria</taxon>
        <taxon>Bacillati</taxon>
        <taxon>Actinomycetota</taxon>
        <taxon>Actinomycetes</taxon>
        <taxon>Nakamurellales</taxon>
        <taxon>Nakamurellaceae</taxon>
        <taxon>Nakamurella</taxon>
    </lineage>
</organism>
<proteinExistence type="predicted"/>
<dbReference type="EMBL" id="BMNA01000003">
    <property type="protein sequence ID" value="GGL97267.1"/>
    <property type="molecule type" value="Genomic_DNA"/>
</dbReference>